<proteinExistence type="predicted"/>
<dbReference type="PANTHER" id="PTHR42909:SF4">
    <property type="entry name" value="CARBOHYDRATE KINASE, PFKB FAMILY"/>
    <property type="match status" value="1"/>
</dbReference>
<reference evidence="2 3" key="1">
    <citation type="submission" date="2021-05" db="EMBL/GenBank/DDBJ databases">
        <title>Complete genome of Nocardioides aquaticus KCTC 9944T isolated from meromictic and hypersaline Ekho Lake, Antarctica.</title>
        <authorList>
            <person name="Hwang K."/>
            <person name="Kim K.M."/>
            <person name="Choe H."/>
        </authorList>
    </citation>
    <scope>NUCLEOTIDE SEQUENCE [LARGE SCALE GENOMIC DNA]</scope>
    <source>
        <strain evidence="2 3">KCTC 9944</strain>
    </source>
</reference>
<keyword evidence="3" id="KW-1185">Reference proteome</keyword>
<gene>
    <name evidence="2" type="primary">psuK</name>
    <name evidence="2" type="ORF">ENKNEFLB_04413</name>
</gene>
<keyword evidence="2" id="KW-0418">Kinase</keyword>
<dbReference type="CDD" id="cd01941">
    <property type="entry name" value="YeiC_kinase_like"/>
    <property type="match status" value="1"/>
</dbReference>
<keyword evidence="2" id="KW-0808">Transferase</keyword>
<evidence type="ECO:0000259" key="1">
    <source>
        <dbReference type="Pfam" id="PF00294"/>
    </source>
</evidence>
<evidence type="ECO:0000313" key="3">
    <source>
        <dbReference type="Proteomes" id="UP000679307"/>
    </source>
</evidence>
<dbReference type="EC" id="2.7.1.83" evidence="2"/>
<accession>A0ABX8ENZ0</accession>
<organism evidence="2 3">
    <name type="scientific">Nocardioides aquaticus</name>
    <dbReference type="NCBI Taxonomy" id="160826"/>
    <lineage>
        <taxon>Bacteria</taxon>
        <taxon>Bacillati</taxon>
        <taxon>Actinomycetota</taxon>
        <taxon>Actinomycetes</taxon>
        <taxon>Propionibacteriales</taxon>
        <taxon>Nocardioidaceae</taxon>
        <taxon>Nocardioides</taxon>
    </lineage>
</organism>
<dbReference type="RefSeq" id="WP_246535739.1">
    <property type="nucleotide sequence ID" value="NZ_CP075371.1"/>
</dbReference>
<dbReference type="EMBL" id="CP075371">
    <property type="protein sequence ID" value="QVT81994.1"/>
    <property type="molecule type" value="Genomic_DNA"/>
</dbReference>
<dbReference type="InterPro" id="IPR011611">
    <property type="entry name" value="PfkB_dom"/>
</dbReference>
<evidence type="ECO:0000313" key="2">
    <source>
        <dbReference type="EMBL" id="QVT81994.1"/>
    </source>
</evidence>
<dbReference type="GO" id="GO:0050225">
    <property type="term" value="F:pseudouridine kinase activity"/>
    <property type="evidence" value="ECO:0007669"/>
    <property type="project" value="UniProtKB-EC"/>
</dbReference>
<name>A0ABX8ENZ0_9ACTN</name>
<feature type="domain" description="Carbohydrate kinase PfkB" evidence="1">
    <location>
        <begin position="6"/>
        <end position="294"/>
    </location>
</feature>
<sequence length="308" mass="31017">MDRRGVVVFGGANLDVLARSTTRAVAGTSNPGRVVRTPGGVGRNVAENLARLGTPVRLVAAVGQDDGGARLLEQTRAAGVDVDLVRRVGAATGSYTAVVDSDGELVVAVSDMRATELLGPADVAAAETAVAGAALVVVDGNLTAAAVDAALGLAARHGTAVVLEPVSVPKARVLAPVLDRWPVRTVTPNIAELAALSVPEDDPDPPGLEEQVASLHARGVEQVWVRMGPEGSLLSTPDGLTHHASVDVEVVDATGAGDALLAAYCHALLAGAAPEEAAAYGQAAAALTVAGPHTVRPDLSDALVRSLL</sequence>
<dbReference type="Proteomes" id="UP000679307">
    <property type="component" value="Chromosome"/>
</dbReference>
<dbReference type="InterPro" id="IPR002173">
    <property type="entry name" value="Carboh/pur_kinase_PfkB_CS"/>
</dbReference>
<dbReference type="PROSITE" id="PS00583">
    <property type="entry name" value="PFKB_KINASES_1"/>
    <property type="match status" value="1"/>
</dbReference>
<dbReference type="PANTHER" id="PTHR42909">
    <property type="entry name" value="ZGC:136858"/>
    <property type="match status" value="1"/>
</dbReference>
<protein>
    <submittedName>
        <fullName evidence="2">Pseudouridine kinase</fullName>
        <ecNumber evidence="2">2.7.1.83</ecNumber>
    </submittedName>
</protein>
<dbReference type="Pfam" id="PF00294">
    <property type="entry name" value="PfkB"/>
    <property type="match status" value="1"/>
</dbReference>